<dbReference type="InParanoid" id="A0A482XXX0"/>
<dbReference type="PANTHER" id="PTHR15495:SF7">
    <property type="entry name" value="GPI INOSITOL-DEACYLASE"/>
    <property type="match status" value="1"/>
</dbReference>
<evidence type="ECO:0000256" key="9">
    <source>
        <dbReference type="ARBA" id="ARBA00023136"/>
    </source>
</evidence>
<dbReference type="GO" id="GO:0015031">
    <property type="term" value="P:protein transport"/>
    <property type="evidence" value="ECO:0007669"/>
    <property type="project" value="UniProtKB-KW"/>
</dbReference>
<keyword evidence="8 10" id="KW-1133">Transmembrane helix</keyword>
<dbReference type="EC" id="3.1.-.-" evidence="10"/>
<dbReference type="EMBL" id="QKKF02000496">
    <property type="protein sequence ID" value="RZF49031.1"/>
    <property type="molecule type" value="Genomic_DNA"/>
</dbReference>
<dbReference type="GO" id="GO:0005789">
    <property type="term" value="C:endoplasmic reticulum membrane"/>
    <property type="evidence" value="ECO:0007669"/>
    <property type="project" value="UniProtKB-SubCell"/>
</dbReference>
<accession>A0A482XXX0</accession>
<evidence type="ECO:0000256" key="4">
    <source>
        <dbReference type="ARBA" id="ARBA00022692"/>
    </source>
</evidence>
<keyword evidence="5 10" id="KW-0378">Hydrolase</keyword>
<evidence type="ECO:0000256" key="7">
    <source>
        <dbReference type="ARBA" id="ARBA00022927"/>
    </source>
</evidence>
<dbReference type="AlphaFoldDB" id="A0A482XXX0"/>
<comment type="similarity">
    <text evidence="2 10">Belongs to the GPI inositol-deacylase family.</text>
</comment>
<dbReference type="Pfam" id="PF07819">
    <property type="entry name" value="PGAP1"/>
    <property type="match status" value="1"/>
</dbReference>
<proteinExistence type="inferred from homology"/>
<dbReference type="Proteomes" id="UP000291343">
    <property type="component" value="Unassembled WGS sequence"/>
</dbReference>
<protein>
    <recommendedName>
        <fullName evidence="10">GPI inositol-deacylase</fullName>
        <ecNumber evidence="10">3.1.-.-</ecNumber>
    </recommendedName>
</protein>
<evidence type="ECO:0000256" key="2">
    <source>
        <dbReference type="ARBA" id="ARBA00006931"/>
    </source>
</evidence>
<keyword evidence="13" id="KW-1185">Reference proteome</keyword>
<evidence type="ECO:0000313" key="12">
    <source>
        <dbReference type="EMBL" id="RZF49031.1"/>
    </source>
</evidence>
<dbReference type="InterPro" id="IPR039529">
    <property type="entry name" value="PGAP1/BST1"/>
</dbReference>
<organism evidence="12 13">
    <name type="scientific">Laodelphax striatellus</name>
    <name type="common">Small brown planthopper</name>
    <name type="synonym">Delphax striatella</name>
    <dbReference type="NCBI Taxonomy" id="195883"/>
    <lineage>
        <taxon>Eukaryota</taxon>
        <taxon>Metazoa</taxon>
        <taxon>Ecdysozoa</taxon>
        <taxon>Arthropoda</taxon>
        <taxon>Hexapoda</taxon>
        <taxon>Insecta</taxon>
        <taxon>Pterygota</taxon>
        <taxon>Neoptera</taxon>
        <taxon>Paraneoptera</taxon>
        <taxon>Hemiptera</taxon>
        <taxon>Auchenorrhyncha</taxon>
        <taxon>Fulgoroidea</taxon>
        <taxon>Delphacidae</taxon>
        <taxon>Criomorphinae</taxon>
        <taxon>Laodelphax</taxon>
    </lineage>
</organism>
<sequence>MAIINGLIGVCLMLFALYIIGFNNYLKNYEENKCEMTYMFEYPQYVRISLPINVTIQFRRYGLFAYSEGRFTERAREMKFSGIPVLFIPGNSGSLKQVRSLASVSLRKSLSSHSPFHFDFFSVDLNEEYMGLFGGFLNDQTRFVHHCIERIFSLYKRNKPESIVIIGHSMGGIIAKGLYLDPDFDPSQVRLMISLATPHSPALVMDTYMAEYYQSLADLPPLNKTVTLISVGGGVRDLLIRSGLTHTADAHIAVTSTQVPDVWLSTDHLSILWCKQLVLVLIRALFDSISADPNHREKVFNYHMLNRSAGKDLDTSHHADKVLLWDGVSKAGAWPQNTAGRTTASYPTGVAETTNHLLALDDLSQGSILDVLTVNHRNKDWLFACKAGTSADQLLLCTWGDNLSAMARIAPTRQLKRKVARLDLVELKKAGHTHVVARILPTNQPVKIHFDLHSAYERSLTPTSLPRWISFMSTTLIKETAPKALRYTISLPGLQSIWQAYRLLVQTVNCSDIDHQTVVSFVVPWSNDGNSKVILIALLFSEFIKIFLHSSKPVRIPAVMDPYIDLTLDPLCTYSVKIESSIFLSLGQMARFYSPLLVPSVATILLLTLRYQLHSLGTKQKCPLFMTAVVIR</sequence>
<dbReference type="PANTHER" id="PTHR15495">
    <property type="entry name" value="NEGATIVE REGULATOR OF VESICLE FORMATION-RELATED"/>
    <property type="match status" value="1"/>
</dbReference>
<evidence type="ECO:0000256" key="1">
    <source>
        <dbReference type="ARBA" id="ARBA00004477"/>
    </source>
</evidence>
<evidence type="ECO:0000256" key="6">
    <source>
        <dbReference type="ARBA" id="ARBA00022824"/>
    </source>
</evidence>
<evidence type="ECO:0000256" key="10">
    <source>
        <dbReference type="RuleBase" id="RU365011"/>
    </source>
</evidence>
<evidence type="ECO:0000256" key="5">
    <source>
        <dbReference type="ARBA" id="ARBA00022801"/>
    </source>
</evidence>
<comment type="caution">
    <text evidence="12">The sequence shown here is derived from an EMBL/GenBank/DDBJ whole genome shotgun (WGS) entry which is preliminary data.</text>
</comment>
<dbReference type="Pfam" id="PF24660">
    <property type="entry name" value="PGAP1_3rd"/>
    <property type="match status" value="1"/>
</dbReference>
<dbReference type="OrthoDB" id="348976at2759"/>
<dbReference type="GO" id="GO:0050185">
    <property type="term" value="F:phosphatidylinositol deacylase activity"/>
    <property type="evidence" value="ECO:0007669"/>
    <property type="project" value="TreeGrafter"/>
</dbReference>
<dbReference type="GO" id="GO:0006505">
    <property type="term" value="P:GPI anchor metabolic process"/>
    <property type="evidence" value="ECO:0007669"/>
    <property type="project" value="TreeGrafter"/>
</dbReference>
<gene>
    <name evidence="12" type="ORF">LSTR_LSTR011393</name>
</gene>
<keyword evidence="6 10" id="KW-0256">Endoplasmic reticulum</keyword>
<keyword evidence="9 10" id="KW-0472">Membrane</keyword>
<evidence type="ECO:0000259" key="11">
    <source>
        <dbReference type="Pfam" id="PF07819"/>
    </source>
</evidence>
<dbReference type="InterPro" id="IPR012908">
    <property type="entry name" value="PGAP1-ab_dom-like"/>
</dbReference>
<dbReference type="InterPro" id="IPR029058">
    <property type="entry name" value="AB_hydrolase_fold"/>
</dbReference>
<dbReference type="STRING" id="195883.A0A482XXX0"/>
<evidence type="ECO:0000256" key="8">
    <source>
        <dbReference type="ARBA" id="ARBA00022989"/>
    </source>
</evidence>
<feature type="domain" description="GPI inositol-deacylase PGAP1-like alpha/beta" evidence="11">
    <location>
        <begin position="80"/>
        <end position="287"/>
    </location>
</feature>
<evidence type="ECO:0000313" key="13">
    <source>
        <dbReference type="Proteomes" id="UP000291343"/>
    </source>
</evidence>
<comment type="subcellular location">
    <subcellularLocation>
        <location evidence="1">Endoplasmic reticulum membrane</location>
        <topology evidence="1">Multi-pass membrane protein</topology>
    </subcellularLocation>
</comment>
<dbReference type="SUPFAM" id="SSF53474">
    <property type="entry name" value="alpha/beta-Hydrolases"/>
    <property type="match status" value="1"/>
</dbReference>
<feature type="transmembrane region" description="Helical" evidence="10">
    <location>
        <begin position="7"/>
        <end position="26"/>
    </location>
</feature>
<keyword evidence="4 10" id="KW-0812">Transmembrane</keyword>
<name>A0A482XXX0_LAOST</name>
<evidence type="ECO:0000256" key="3">
    <source>
        <dbReference type="ARBA" id="ARBA00022448"/>
    </source>
</evidence>
<dbReference type="GO" id="GO:0006888">
    <property type="term" value="P:endoplasmic reticulum to Golgi vesicle-mediated transport"/>
    <property type="evidence" value="ECO:0007669"/>
    <property type="project" value="TreeGrafter"/>
</dbReference>
<comment type="function">
    <text evidence="10">Involved in inositol deacylation of GPI-anchored proteins which plays important roles in the quality control and ER-associated degradation of GPI-anchored proteins.</text>
</comment>
<keyword evidence="7 10" id="KW-0653">Protein transport</keyword>
<dbReference type="FunCoup" id="A0A482XXX0">
    <property type="interactions" value="1125"/>
</dbReference>
<dbReference type="SMR" id="A0A482XXX0"/>
<reference evidence="12 13" key="1">
    <citation type="journal article" date="2017" name="Gigascience">
        <title>Genome sequence of the small brown planthopper, Laodelphax striatellus.</title>
        <authorList>
            <person name="Zhu J."/>
            <person name="Jiang F."/>
            <person name="Wang X."/>
            <person name="Yang P."/>
            <person name="Bao Y."/>
            <person name="Zhao W."/>
            <person name="Wang W."/>
            <person name="Lu H."/>
            <person name="Wang Q."/>
            <person name="Cui N."/>
            <person name="Li J."/>
            <person name="Chen X."/>
            <person name="Luo L."/>
            <person name="Yu J."/>
            <person name="Kang L."/>
            <person name="Cui F."/>
        </authorList>
    </citation>
    <scope>NUCLEOTIDE SEQUENCE [LARGE SCALE GENOMIC DNA]</scope>
    <source>
        <strain evidence="12">Lst14</strain>
    </source>
</reference>
<dbReference type="Gene3D" id="3.40.50.1820">
    <property type="entry name" value="alpha/beta hydrolase"/>
    <property type="match status" value="1"/>
</dbReference>
<keyword evidence="3 10" id="KW-0813">Transport</keyword>
<comment type="caution">
    <text evidence="10">Lacks conserved residue(s) required for the propagation of feature annotation.</text>
</comment>